<dbReference type="Gene3D" id="3.80.10.10">
    <property type="entry name" value="Ribonuclease Inhibitor"/>
    <property type="match status" value="1"/>
</dbReference>
<keyword evidence="1" id="KW-0732">Signal</keyword>
<feature type="signal peptide" evidence="1">
    <location>
        <begin position="1"/>
        <end position="22"/>
    </location>
</feature>
<dbReference type="CDD" id="cd02619">
    <property type="entry name" value="Peptidase_C1"/>
    <property type="match status" value="1"/>
</dbReference>
<sequence>MKKILWGLSVGLALLFPNIVHADEAKKVEYFPVDPETGLQVEVPTPDLQSKQQLLKRQALPEKFDFMDGGFGTPVRNQGDVGICWAYSGTDVLAISMKKEFGVDYAISPNYFNYYFANNAFTDEINPHADNRPLNGGGNSEILIEQASLDNMGVTEDVLRTPSYSSQINPMSSQDFLTIKNQQIPMYADKIVVIPGVSYTKGTEEERKKKVNDIKSMIYKHGAVTFHYDTSYSHNDNYYNQQTNATYVPIEDIKQGLVPNHNGEWATSNHAIVIVGWEDNYSKENFRKKPQNNGAFKVKNSWGKYEHDEGYFYISYEDVYMQSSVNSAVDTEKKEYDFNHKYVNGFQNYLSNYTMKTKELFYGNVFQTGKSEEELTAVSLYTVQNNINYEIYYLNRNIKHDEMISGYKDMTKIGEGVKEFEGVETIKVPTQKIDPNQEYTIIIKYIYPEDVPYFQVRMQKIKEPGKDETPYLEKGRSFISTKDIKNEMHWRDVSGGKVFSSPFNIWLNVYTKEKKIAVENIQLDPTDVTLNVGEETLLNATILPENATNPQIIWKSSDDSIVSVSDTGVIKAKKAGNVTVKAVSEEGQKTAECQVRVGDGKGTFGTVPWTWNEATQTVTFGAGEFPSYVHHKHNIRSHIEAQSRLNGKKIKEIVFTEPVKLGKNSSNLFYDLSELESIEGANLLDTSEVTSMSHMFSTMPRLKKVDVSNWNTSQVTTMSNMFSGAKNLLDIDVSQWDTSQVTDMSNLFENAEKLERIDVSSWNTGRVKYMSRMFEGVRKLTSIDVSNWDTNKVTSMIRMFYSQSLTSLDLSKWNTTAVEYADDMFPYYLEELTMGKEFRFDGKTGIREKKDAQFSGYWIGPSGTRQTLSEFTELIQNYDGSQPGTYVREQTK</sequence>
<evidence type="ECO:0000259" key="3">
    <source>
        <dbReference type="SMART" id="SM00645"/>
    </source>
</evidence>
<evidence type="ECO:0000259" key="2">
    <source>
        <dbReference type="SMART" id="SM00635"/>
    </source>
</evidence>
<dbReference type="Gene3D" id="3.90.70.10">
    <property type="entry name" value="Cysteine proteinases"/>
    <property type="match status" value="1"/>
</dbReference>
<dbReference type="Gene3D" id="2.60.40.1080">
    <property type="match status" value="1"/>
</dbReference>
<accession>A0ABM5WBQ1</accession>
<dbReference type="SMART" id="SM00645">
    <property type="entry name" value="Pept_C1"/>
    <property type="match status" value="1"/>
</dbReference>
<dbReference type="InterPro" id="IPR000169">
    <property type="entry name" value="Pept_cys_AS"/>
</dbReference>
<feature type="domain" description="Peptidase C1A papain C-terminal" evidence="3">
    <location>
        <begin position="60"/>
        <end position="329"/>
    </location>
</feature>
<dbReference type="InterPro" id="IPR011889">
    <property type="entry name" value="Liste_lipo_26"/>
</dbReference>
<feature type="domain" description="BIG2" evidence="2">
    <location>
        <begin position="517"/>
        <end position="594"/>
    </location>
</feature>
<dbReference type="EMBL" id="CP013614">
    <property type="protein sequence ID" value="ALS02160.1"/>
    <property type="molecule type" value="Genomic_DNA"/>
</dbReference>
<dbReference type="InterPro" id="IPR005046">
    <property type="entry name" value="DUF285"/>
</dbReference>
<dbReference type="InterPro" id="IPR032675">
    <property type="entry name" value="LRR_dom_sf"/>
</dbReference>
<dbReference type="InterPro" id="IPR038765">
    <property type="entry name" value="Papain-like_cys_pep_sf"/>
</dbReference>
<dbReference type="InterPro" id="IPR040528">
    <property type="entry name" value="Lectin-like"/>
</dbReference>
<name>A0ABM5WBQ1_9ENTE</name>
<gene>
    <name evidence="4" type="ORF">ATZ33_12440</name>
</gene>
<organism evidence="4 5">
    <name type="scientific">Enterococcus silesiacus</name>
    <dbReference type="NCBI Taxonomy" id="332949"/>
    <lineage>
        <taxon>Bacteria</taxon>
        <taxon>Bacillati</taxon>
        <taxon>Bacillota</taxon>
        <taxon>Bacilli</taxon>
        <taxon>Lactobacillales</taxon>
        <taxon>Enterococcaceae</taxon>
        <taxon>Enterococcus</taxon>
    </lineage>
</organism>
<evidence type="ECO:0008006" key="6">
    <source>
        <dbReference type="Google" id="ProtNLM"/>
    </source>
</evidence>
<evidence type="ECO:0000256" key="1">
    <source>
        <dbReference type="SAM" id="SignalP"/>
    </source>
</evidence>
<dbReference type="Pfam" id="PF02368">
    <property type="entry name" value="Big_2"/>
    <property type="match status" value="1"/>
</dbReference>
<dbReference type="InterPro" id="IPR003343">
    <property type="entry name" value="Big_2"/>
</dbReference>
<dbReference type="PROSITE" id="PS00139">
    <property type="entry name" value="THIOL_PROTEASE_CYS"/>
    <property type="match status" value="1"/>
</dbReference>
<dbReference type="InterPro" id="IPR000668">
    <property type="entry name" value="Peptidase_C1A_C"/>
</dbReference>
<evidence type="ECO:0000313" key="4">
    <source>
        <dbReference type="EMBL" id="ALS02160.1"/>
    </source>
</evidence>
<dbReference type="Pfam" id="PF03382">
    <property type="entry name" value="DUF285"/>
    <property type="match status" value="1"/>
</dbReference>
<dbReference type="InterPro" id="IPR008964">
    <property type="entry name" value="Invasin/intimin_cell_adhesion"/>
</dbReference>
<proteinExistence type="predicted"/>
<keyword evidence="5" id="KW-1185">Reference proteome</keyword>
<feature type="chain" id="PRO_5045985010" description="BIG2 domain-containing protein" evidence="1">
    <location>
        <begin position="23"/>
        <end position="892"/>
    </location>
</feature>
<evidence type="ECO:0000313" key="5">
    <source>
        <dbReference type="Proteomes" id="UP000065511"/>
    </source>
</evidence>
<protein>
    <recommendedName>
        <fullName evidence="6">BIG2 domain-containing protein</fullName>
    </recommendedName>
</protein>
<dbReference type="SMART" id="SM00635">
    <property type="entry name" value="BID_2"/>
    <property type="match status" value="1"/>
</dbReference>
<dbReference type="SUPFAM" id="SSF49373">
    <property type="entry name" value="Invasin/intimin cell-adhesion fragments"/>
    <property type="match status" value="1"/>
</dbReference>
<reference evidence="4 5" key="1">
    <citation type="submission" date="2015-12" db="EMBL/GenBank/DDBJ databases">
        <authorList>
            <person name="Lauer A."/>
            <person name="Humrighouse B."/>
            <person name="Loparev V."/>
            <person name="Shewmaker P.L."/>
            <person name="Whitney A.M."/>
            <person name="McLaughlin R.W."/>
        </authorList>
    </citation>
    <scope>NUCLEOTIDE SEQUENCE [LARGE SCALE GENOMIC DNA]</scope>
    <source>
        <strain evidence="4 5">LMG 23085</strain>
    </source>
</reference>
<dbReference type="NCBIfam" id="TIGR02167">
    <property type="entry name" value="Liste_lipo_26"/>
    <property type="match status" value="5"/>
</dbReference>
<dbReference type="Proteomes" id="UP000065511">
    <property type="component" value="Chromosome"/>
</dbReference>
<dbReference type="SUPFAM" id="SSF54001">
    <property type="entry name" value="Cysteine proteinases"/>
    <property type="match status" value="1"/>
</dbReference>
<dbReference type="SUPFAM" id="SSF52047">
    <property type="entry name" value="RNI-like"/>
    <property type="match status" value="1"/>
</dbReference>
<dbReference type="Pfam" id="PF18560">
    <property type="entry name" value="Lectin_like"/>
    <property type="match status" value="1"/>
</dbReference>